<proteinExistence type="predicted"/>
<dbReference type="GO" id="GO:0005783">
    <property type="term" value="C:endoplasmic reticulum"/>
    <property type="evidence" value="ECO:0007669"/>
    <property type="project" value="TreeGrafter"/>
</dbReference>
<keyword evidence="5" id="KW-0808">Transferase</keyword>
<dbReference type="Pfam" id="PF18400">
    <property type="entry name" value="Thioredoxin_12"/>
    <property type="match status" value="1"/>
</dbReference>
<feature type="region of interest" description="Disordered" evidence="1">
    <location>
        <begin position="252"/>
        <end position="279"/>
    </location>
</feature>
<sequence>MKSTMPSWCPSGSNHGFVQNVFGYLVLATATYTAFGKFAQKPLMISLDARWNHTPLHLEAAEFLAEEGVHSFWRFVTDLQTLDLESFAKNTEKAQYESIVKLASRQLSEGRLALFKLSLALRAHSPAVETYQQIARDKSLPDCEFVLEFPGSQLTCSLDEVDRFIEKKTEGTVDIYGVDHEFGHLLDGVPVILYGDIASIRFQKYHNALVKRCTQGKIRYILRHYVYKPVRRHVRLSGYGVEMALKSMEYKSQDDTNYKGKEDTDDTDENSTSNGQDDDMDIAHIMDAELTNLVESEVDELSLQLASKVLKAPSELQLKMFRDLVQNFPSIARSLTSQRVNPDLKSAIERNRKYFQAYLNLETTDTALFINGLYYDLEVSDMFVLVDSIKQETRLLEGLRDAGIDAGAIPNLVRIDLNNKNSVYGVDIRDSAVQYINDIEVDSDYRSWPKSLQEMLRPTYPGMLRSVRRNMFHLVIVGDPAAPNSRDMFKFAESFFIHRAPLRIGVVFSVNPSKEATGLSDGGVALLNAYNFISQEKKPFDGLAFITEVYAAQDDGYIAPEKVVSMFRSKFPSEDPDMIFGADSDYDTGRILAWDFINRTGLGAPPMAMLNGILLKKENLK</sequence>
<name>A0A1V9XT92_9ACAR</name>
<gene>
    <name evidence="5" type="ORF">BIW11_07639</name>
</gene>
<dbReference type="STRING" id="418985.A0A1V9XT92"/>
<evidence type="ECO:0000259" key="4">
    <source>
        <dbReference type="Pfam" id="PF18402"/>
    </source>
</evidence>
<dbReference type="PANTHER" id="PTHR11226:SF0">
    <property type="entry name" value="UDP-GLUCOSE:GLYCOPROTEIN GLUCOSYLTRANSFERASE"/>
    <property type="match status" value="1"/>
</dbReference>
<dbReference type="OrthoDB" id="27683at2759"/>
<dbReference type="InterPro" id="IPR040692">
    <property type="entry name" value="UGGT_TRXL_3"/>
</dbReference>
<dbReference type="PANTHER" id="PTHR11226">
    <property type="entry name" value="UDP-GLUCOSE GLYCOPROTEIN:GLUCOSYLTRANSFERASE"/>
    <property type="match status" value="1"/>
</dbReference>
<accession>A0A1V9XT92</accession>
<dbReference type="InterPro" id="IPR040693">
    <property type="entry name" value="UGGT_TRXL_1"/>
</dbReference>
<dbReference type="EMBL" id="MNPL01004563">
    <property type="protein sequence ID" value="OQR76661.1"/>
    <property type="molecule type" value="Genomic_DNA"/>
</dbReference>
<dbReference type="GO" id="GO:0051082">
    <property type="term" value="F:unfolded protein binding"/>
    <property type="evidence" value="ECO:0007669"/>
    <property type="project" value="TreeGrafter"/>
</dbReference>
<evidence type="ECO:0000313" key="6">
    <source>
        <dbReference type="Proteomes" id="UP000192247"/>
    </source>
</evidence>
<reference evidence="5 6" key="1">
    <citation type="journal article" date="2017" name="Gigascience">
        <title>Draft genome of the honey bee ectoparasitic mite, Tropilaelaps mercedesae, is shaped by the parasitic life history.</title>
        <authorList>
            <person name="Dong X."/>
            <person name="Armstrong S.D."/>
            <person name="Xia D."/>
            <person name="Makepeace B.L."/>
            <person name="Darby A.C."/>
            <person name="Kadowaki T."/>
        </authorList>
    </citation>
    <scope>NUCLEOTIDE SEQUENCE [LARGE SCALE GENOMIC DNA]</scope>
    <source>
        <strain evidence="5">Wuxi-XJTLU</strain>
    </source>
</reference>
<evidence type="ECO:0000256" key="1">
    <source>
        <dbReference type="SAM" id="MobiDB-lite"/>
    </source>
</evidence>
<feature type="non-terminal residue" evidence="5">
    <location>
        <position position="621"/>
    </location>
</feature>
<feature type="domain" description="UGGT thioredoxin-like" evidence="2">
    <location>
        <begin position="54"/>
        <end position="229"/>
    </location>
</feature>
<dbReference type="Pfam" id="PF18401">
    <property type="entry name" value="Thioredoxin_13"/>
    <property type="match status" value="1"/>
</dbReference>
<evidence type="ECO:0000259" key="2">
    <source>
        <dbReference type="Pfam" id="PF18400"/>
    </source>
</evidence>
<dbReference type="GO" id="GO:0018279">
    <property type="term" value="P:protein N-linked glycosylation via asparagine"/>
    <property type="evidence" value="ECO:0007669"/>
    <property type="project" value="TreeGrafter"/>
</dbReference>
<dbReference type="Proteomes" id="UP000192247">
    <property type="component" value="Unassembled WGS sequence"/>
</dbReference>
<organism evidence="5 6">
    <name type="scientific">Tropilaelaps mercedesae</name>
    <dbReference type="NCBI Taxonomy" id="418985"/>
    <lineage>
        <taxon>Eukaryota</taxon>
        <taxon>Metazoa</taxon>
        <taxon>Ecdysozoa</taxon>
        <taxon>Arthropoda</taxon>
        <taxon>Chelicerata</taxon>
        <taxon>Arachnida</taxon>
        <taxon>Acari</taxon>
        <taxon>Parasitiformes</taxon>
        <taxon>Mesostigmata</taxon>
        <taxon>Gamasina</taxon>
        <taxon>Dermanyssoidea</taxon>
        <taxon>Laelapidae</taxon>
        <taxon>Tropilaelaps</taxon>
    </lineage>
</organism>
<dbReference type="InterPro" id="IPR009448">
    <property type="entry name" value="UDP-g_GGtrans"/>
</dbReference>
<feature type="domain" description="UGGT thioredoxin-like" evidence="4">
    <location>
        <begin position="426"/>
        <end position="619"/>
    </location>
</feature>
<dbReference type="GO" id="GO:0003980">
    <property type="term" value="F:UDP-glucose:glycoprotein glucosyltransferase activity"/>
    <property type="evidence" value="ECO:0007669"/>
    <property type="project" value="InterPro"/>
</dbReference>
<dbReference type="GO" id="GO:0036503">
    <property type="term" value="P:ERAD pathway"/>
    <property type="evidence" value="ECO:0007669"/>
    <property type="project" value="TreeGrafter"/>
</dbReference>
<feature type="compositionally biased region" description="Basic and acidic residues" evidence="1">
    <location>
        <begin position="252"/>
        <end position="262"/>
    </location>
</feature>
<feature type="domain" description="UGGT thioredoxin-like" evidence="3">
    <location>
        <begin position="288"/>
        <end position="414"/>
    </location>
</feature>
<protein>
    <submittedName>
        <fullName evidence="5">UDP-glucose:glycoprotein glucosyltransferase-like</fullName>
    </submittedName>
</protein>
<evidence type="ECO:0000313" key="5">
    <source>
        <dbReference type="EMBL" id="OQR76661.1"/>
    </source>
</evidence>
<dbReference type="Pfam" id="PF18402">
    <property type="entry name" value="Thioredoxin_14"/>
    <property type="match status" value="1"/>
</dbReference>
<dbReference type="AlphaFoldDB" id="A0A1V9XT92"/>
<dbReference type="InParanoid" id="A0A1V9XT92"/>
<comment type="caution">
    <text evidence="5">The sequence shown here is derived from an EMBL/GenBank/DDBJ whole genome shotgun (WGS) entry which is preliminary data.</text>
</comment>
<evidence type="ECO:0000259" key="3">
    <source>
        <dbReference type="Pfam" id="PF18401"/>
    </source>
</evidence>
<keyword evidence="6" id="KW-1185">Reference proteome</keyword>
<dbReference type="InterPro" id="IPR040694">
    <property type="entry name" value="UGGT_TRXL_2"/>
</dbReference>